<dbReference type="InterPro" id="IPR017519">
    <property type="entry name" value="CHP03085"/>
</dbReference>
<dbReference type="NCBIfam" id="TIGR03085">
    <property type="entry name" value="TIGR03085 family metal-binding protein"/>
    <property type="match status" value="1"/>
</dbReference>
<dbReference type="SUPFAM" id="SSF109854">
    <property type="entry name" value="DinB/YfiT-like putative metalloenzymes"/>
    <property type="match status" value="1"/>
</dbReference>
<dbReference type="KEGG" id="halt:IM660_08860"/>
<evidence type="ECO:0000313" key="2">
    <source>
        <dbReference type="Proteomes" id="UP000593758"/>
    </source>
</evidence>
<organism evidence="1 2">
    <name type="scientific">Ruania alkalisoli</name>
    <dbReference type="NCBI Taxonomy" id="2779775"/>
    <lineage>
        <taxon>Bacteria</taxon>
        <taxon>Bacillati</taxon>
        <taxon>Actinomycetota</taxon>
        <taxon>Actinomycetes</taxon>
        <taxon>Micrococcales</taxon>
        <taxon>Ruaniaceae</taxon>
        <taxon>Ruania</taxon>
    </lineage>
</organism>
<name>A0A7M1SXK4_9MICO</name>
<dbReference type="EMBL" id="CP063169">
    <property type="protein sequence ID" value="QOR72316.1"/>
    <property type="molecule type" value="Genomic_DNA"/>
</dbReference>
<dbReference type="NCBIfam" id="TIGR03083">
    <property type="entry name" value="maleylpyruvate isomerase family mycothiol-dependent enzyme"/>
    <property type="match status" value="1"/>
</dbReference>
<accession>A0A7M1SXK4</accession>
<evidence type="ECO:0000313" key="1">
    <source>
        <dbReference type="EMBL" id="QOR72316.1"/>
    </source>
</evidence>
<protein>
    <submittedName>
        <fullName evidence="1">TIGR03085 family protein</fullName>
    </submittedName>
</protein>
<dbReference type="InterPro" id="IPR017517">
    <property type="entry name" value="Maleyloyr_isom"/>
</dbReference>
<dbReference type="AlphaFoldDB" id="A0A7M1SXK4"/>
<dbReference type="InterPro" id="IPR034660">
    <property type="entry name" value="DinB/YfiT-like"/>
</dbReference>
<sequence>MWAQREQHALLETMRAAGPDAPTLCEGWQTRHLAAHLYLRGHRPWALLRGADAAIDELSTTLTEPHSYEDLLAEFSGSGPGMSGLVSLPLLGDRADETANHLEYLVHHEDVRRAGERPTDPRALPAEQELAIWNATVAMARLAYRSAPTGVVLVWPGGPRAQVRKDSDSVALVGEPVEQALYAFGRRDHADLTLRGAPDAVARMRDWAA</sequence>
<proteinExistence type="predicted"/>
<reference evidence="1 2" key="1">
    <citation type="submission" date="2020-10" db="EMBL/GenBank/DDBJ databases">
        <title>Haloactinobacterium sp. RN3S43, a bacterium isolated from saline soil.</title>
        <authorList>
            <person name="Sun J.-Q."/>
        </authorList>
    </citation>
    <scope>NUCLEOTIDE SEQUENCE [LARGE SCALE GENOMIC DNA]</scope>
    <source>
        <strain evidence="1 2">RN3S43</strain>
    </source>
</reference>
<dbReference type="Proteomes" id="UP000593758">
    <property type="component" value="Chromosome"/>
</dbReference>
<gene>
    <name evidence="1" type="ORF">IM660_08860</name>
</gene>
<keyword evidence="2" id="KW-1185">Reference proteome</keyword>
<dbReference type="RefSeq" id="WP_193498956.1">
    <property type="nucleotide sequence ID" value="NZ_CP063169.1"/>
</dbReference>